<keyword evidence="1 5" id="KW-0963">Cytoplasm</keyword>
<dbReference type="InterPro" id="IPR011961">
    <property type="entry name" value="RimM"/>
</dbReference>
<comment type="function">
    <text evidence="5">An accessory protein needed during the final step in the assembly of 30S ribosomal subunit, possibly for assembly of the head region. Essential for efficient processing of 16S rRNA. May be needed both before and after RbfA during the maturation of 16S rRNA. It has affinity for free ribosomal 30S subunits but not for 70S ribosomes.</text>
</comment>
<keyword evidence="4 5" id="KW-0143">Chaperone</keyword>
<dbReference type="GO" id="GO:0005840">
    <property type="term" value="C:ribosome"/>
    <property type="evidence" value="ECO:0007669"/>
    <property type="project" value="InterPro"/>
</dbReference>
<dbReference type="InterPro" id="IPR011033">
    <property type="entry name" value="PRC_barrel-like_sf"/>
</dbReference>
<dbReference type="RefSeq" id="WP_190829781.1">
    <property type="nucleotide sequence ID" value="NZ_CAWPPI010000057.1"/>
</dbReference>
<dbReference type="Proteomes" id="UP000629098">
    <property type="component" value="Unassembled WGS sequence"/>
</dbReference>
<evidence type="ECO:0000256" key="1">
    <source>
        <dbReference type="ARBA" id="ARBA00022490"/>
    </source>
</evidence>
<accession>A0A8J6XGB6</accession>
<organism evidence="9 10">
    <name type="scientific">Iningainema tapete BLCC-T55</name>
    <dbReference type="NCBI Taxonomy" id="2748662"/>
    <lineage>
        <taxon>Bacteria</taxon>
        <taxon>Bacillati</taxon>
        <taxon>Cyanobacteriota</taxon>
        <taxon>Cyanophyceae</taxon>
        <taxon>Nostocales</taxon>
        <taxon>Scytonemataceae</taxon>
        <taxon>Iningainema tapete</taxon>
    </lineage>
</organism>
<evidence type="ECO:0000256" key="6">
    <source>
        <dbReference type="SAM" id="MobiDB-lite"/>
    </source>
</evidence>
<dbReference type="NCBIfam" id="TIGR02273">
    <property type="entry name" value="16S_RimM"/>
    <property type="match status" value="1"/>
</dbReference>
<dbReference type="Gene3D" id="2.40.30.60">
    <property type="entry name" value="RimM"/>
    <property type="match status" value="1"/>
</dbReference>
<evidence type="ECO:0000259" key="7">
    <source>
        <dbReference type="Pfam" id="PF01782"/>
    </source>
</evidence>
<evidence type="ECO:0000256" key="3">
    <source>
        <dbReference type="ARBA" id="ARBA00022552"/>
    </source>
</evidence>
<comment type="caution">
    <text evidence="9">The sequence shown here is derived from an EMBL/GenBank/DDBJ whole genome shotgun (WGS) entry which is preliminary data.</text>
</comment>
<gene>
    <name evidence="5 9" type="primary">rimM</name>
    <name evidence="9" type="ORF">ICL16_16830</name>
</gene>
<dbReference type="PANTHER" id="PTHR33692">
    <property type="entry name" value="RIBOSOME MATURATION FACTOR RIMM"/>
    <property type="match status" value="1"/>
</dbReference>
<comment type="subunit">
    <text evidence="5">Binds ribosomal protein uS19.</text>
</comment>
<evidence type="ECO:0000256" key="5">
    <source>
        <dbReference type="HAMAP-Rule" id="MF_00014"/>
    </source>
</evidence>
<feature type="region of interest" description="Disordered" evidence="6">
    <location>
        <begin position="1"/>
        <end position="28"/>
    </location>
</feature>
<dbReference type="InterPro" id="IPR002676">
    <property type="entry name" value="RimM_N"/>
</dbReference>
<feature type="domain" description="RimM N-terminal" evidence="7">
    <location>
        <begin position="34"/>
        <end position="118"/>
    </location>
</feature>
<sequence>MNRQDAKGAKKEMEKVPNPKSKIQNPKSDDWLEIGTIVAPQGLDGEVRVYPDSDFPERFLVPGKRWLLCAGEDEPQLVELLGGRYVEGKNLYVIRLAGVKNRNQAEALRGCKLLVSQSDRPQLGDDEYHVLDLIGLSVFMQESGEKVGEVVSVVSAGNDLLEVQLHQSSKTILIPFVKAIAPVVDLDHGRIEITPPDGLLEL</sequence>
<dbReference type="SUPFAM" id="SSF50346">
    <property type="entry name" value="PRC-barrel domain"/>
    <property type="match status" value="1"/>
</dbReference>
<keyword evidence="10" id="KW-1185">Reference proteome</keyword>
<dbReference type="AlphaFoldDB" id="A0A8J6XGB6"/>
<evidence type="ECO:0000313" key="9">
    <source>
        <dbReference type="EMBL" id="MBD2773693.1"/>
    </source>
</evidence>
<evidence type="ECO:0000256" key="4">
    <source>
        <dbReference type="ARBA" id="ARBA00023186"/>
    </source>
</evidence>
<keyword evidence="3 5" id="KW-0698">rRNA processing</keyword>
<comment type="domain">
    <text evidence="5">The PRC barrel domain binds ribosomal protein uS19.</text>
</comment>
<feature type="compositionally biased region" description="Basic and acidic residues" evidence="6">
    <location>
        <begin position="1"/>
        <end position="17"/>
    </location>
</feature>
<keyword evidence="2 5" id="KW-0690">Ribosome biogenesis</keyword>
<dbReference type="GO" id="GO:0006364">
    <property type="term" value="P:rRNA processing"/>
    <property type="evidence" value="ECO:0007669"/>
    <property type="project" value="UniProtKB-UniRule"/>
</dbReference>
<dbReference type="EMBL" id="JACXAE010000057">
    <property type="protein sequence ID" value="MBD2773693.1"/>
    <property type="molecule type" value="Genomic_DNA"/>
</dbReference>
<dbReference type="InterPro" id="IPR036976">
    <property type="entry name" value="RimM_N_sf"/>
</dbReference>
<reference evidence="9" key="1">
    <citation type="submission" date="2020-09" db="EMBL/GenBank/DDBJ databases">
        <title>Iningainema tapete sp. nov. (Scytonemataceae, Cyanobacteria) from greenhouses in central Florida (USA) produces two types of nodularin with biosynthetic potential for microcystin-LR and anabaenopeptins.</title>
        <authorList>
            <person name="Berthold D.E."/>
            <person name="Lefler F.W."/>
            <person name="Huang I.-S."/>
            <person name="Abdulla H."/>
            <person name="Zimba P.V."/>
            <person name="Laughinghouse H.D. IV."/>
        </authorList>
    </citation>
    <scope>NUCLEOTIDE SEQUENCE</scope>
    <source>
        <strain evidence="9">BLCCT55</strain>
    </source>
</reference>
<name>A0A8J6XGB6_9CYAN</name>
<dbReference type="GO" id="GO:0005737">
    <property type="term" value="C:cytoplasm"/>
    <property type="evidence" value="ECO:0007669"/>
    <property type="project" value="UniProtKB-SubCell"/>
</dbReference>
<proteinExistence type="inferred from homology"/>
<dbReference type="Pfam" id="PF01782">
    <property type="entry name" value="RimM"/>
    <property type="match status" value="1"/>
</dbReference>
<comment type="subcellular location">
    <subcellularLocation>
        <location evidence="5">Cytoplasm</location>
    </subcellularLocation>
</comment>
<evidence type="ECO:0000259" key="8">
    <source>
        <dbReference type="Pfam" id="PF24986"/>
    </source>
</evidence>
<dbReference type="InterPro" id="IPR056792">
    <property type="entry name" value="PRC_RimM"/>
</dbReference>
<dbReference type="GO" id="GO:0042274">
    <property type="term" value="P:ribosomal small subunit biogenesis"/>
    <property type="evidence" value="ECO:0007669"/>
    <property type="project" value="UniProtKB-UniRule"/>
</dbReference>
<protein>
    <recommendedName>
        <fullName evidence="5">Ribosome maturation factor RimM</fullName>
    </recommendedName>
</protein>
<dbReference type="Gene3D" id="2.30.30.240">
    <property type="entry name" value="PRC-barrel domain"/>
    <property type="match status" value="1"/>
</dbReference>
<dbReference type="HAMAP" id="MF_00014">
    <property type="entry name" value="Ribosome_mat_RimM"/>
    <property type="match status" value="1"/>
</dbReference>
<feature type="domain" description="Ribosome maturation factor RimM PRC barrel" evidence="8">
    <location>
        <begin position="132"/>
        <end position="199"/>
    </location>
</feature>
<dbReference type="InterPro" id="IPR009000">
    <property type="entry name" value="Transl_B-barrel_sf"/>
</dbReference>
<evidence type="ECO:0000256" key="2">
    <source>
        <dbReference type="ARBA" id="ARBA00022517"/>
    </source>
</evidence>
<evidence type="ECO:0000313" key="10">
    <source>
        <dbReference type="Proteomes" id="UP000629098"/>
    </source>
</evidence>
<dbReference type="Pfam" id="PF24986">
    <property type="entry name" value="PRC_RimM"/>
    <property type="match status" value="1"/>
</dbReference>
<comment type="similarity">
    <text evidence="5">Belongs to the RimM family.</text>
</comment>
<dbReference type="SUPFAM" id="SSF50447">
    <property type="entry name" value="Translation proteins"/>
    <property type="match status" value="1"/>
</dbReference>
<dbReference type="PANTHER" id="PTHR33692:SF1">
    <property type="entry name" value="RIBOSOME MATURATION FACTOR RIMM"/>
    <property type="match status" value="1"/>
</dbReference>
<dbReference type="GO" id="GO:0043022">
    <property type="term" value="F:ribosome binding"/>
    <property type="evidence" value="ECO:0007669"/>
    <property type="project" value="InterPro"/>
</dbReference>